<evidence type="ECO:0000313" key="1">
    <source>
        <dbReference type="EMBL" id="CAK5108515.1"/>
    </source>
</evidence>
<comment type="caution">
    <text evidence="1">The sequence shown here is derived from an EMBL/GenBank/DDBJ whole genome shotgun (WGS) entry which is preliminary data.</text>
</comment>
<dbReference type="EMBL" id="CAVMJV010000128">
    <property type="protein sequence ID" value="CAK5108515.1"/>
    <property type="molecule type" value="Genomic_DNA"/>
</dbReference>
<gene>
    <name evidence="1" type="ORF">MENTE1834_LOCUS43965</name>
</gene>
<proteinExistence type="predicted"/>
<dbReference type="Proteomes" id="UP001497535">
    <property type="component" value="Unassembled WGS sequence"/>
</dbReference>
<evidence type="ECO:0000313" key="2">
    <source>
        <dbReference type="Proteomes" id="UP001497535"/>
    </source>
</evidence>
<reference evidence="1" key="1">
    <citation type="submission" date="2023-11" db="EMBL/GenBank/DDBJ databases">
        <authorList>
            <person name="Poullet M."/>
        </authorList>
    </citation>
    <scope>NUCLEOTIDE SEQUENCE</scope>
    <source>
        <strain evidence="1">E1834</strain>
    </source>
</reference>
<keyword evidence="2" id="KW-1185">Reference proteome</keyword>
<protein>
    <submittedName>
        <fullName evidence="1">Uncharacterized protein</fullName>
    </submittedName>
</protein>
<name>A0ACB1AW54_MELEN</name>
<organism evidence="1 2">
    <name type="scientific">Meloidogyne enterolobii</name>
    <name type="common">Root-knot nematode worm</name>
    <name type="synonym">Meloidogyne mayaguensis</name>
    <dbReference type="NCBI Taxonomy" id="390850"/>
    <lineage>
        <taxon>Eukaryota</taxon>
        <taxon>Metazoa</taxon>
        <taxon>Ecdysozoa</taxon>
        <taxon>Nematoda</taxon>
        <taxon>Chromadorea</taxon>
        <taxon>Rhabditida</taxon>
        <taxon>Tylenchina</taxon>
        <taxon>Tylenchomorpha</taxon>
        <taxon>Tylenchoidea</taxon>
        <taxon>Meloidogynidae</taxon>
        <taxon>Meloidogyninae</taxon>
        <taxon>Meloidogyne</taxon>
    </lineage>
</organism>
<sequence>MSSVSLATPSRCDNVEKVHKEKTGSKVRIRALLGRLFNNGSDSDCAQNGIANQHSANEISGPYNTVHRIHVGYDGQKFTGLPQSWLEMLQRDITEIDQKRNPTAVVAALKTYAQLFKQNDCDRFMITQKSVYADDDFVVYGTSGQEISRTSATLTPSTNSSGSHGNLNDWDNFV</sequence>
<accession>A0ACB1AW54</accession>